<organism evidence="17 18">
    <name type="scientific">Hahella chejuensis (strain KCTC 2396)</name>
    <dbReference type="NCBI Taxonomy" id="349521"/>
    <lineage>
        <taxon>Bacteria</taxon>
        <taxon>Pseudomonadati</taxon>
        <taxon>Pseudomonadota</taxon>
        <taxon>Gammaproteobacteria</taxon>
        <taxon>Oceanospirillales</taxon>
        <taxon>Hahellaceae</taxon>
        <taxon>Hahella</taxon>
    </lineage>
</organism>
<keyword evidence="11" id="KW-0131">Cell cycle</keyword>
<dbReference type="SMART" id="SM00387">
    <property type="entry name" value="HATPase_c"/>
    <property type="match status" value="1"/>
</dbReference>
<dbReference type="SMART" id="SM00388">
    <property type="entry name" value="HisKA"/>
    <property type="match status" value="1"/>
</dbReference>
<evidence type="ECO:0000313" key="18">
    <source>
        <dbReference type="Proteomes" id="UP000000238"/>
    </source>
</evidence>
<evidence type="ECO:0000256" key="13">
    <source>
        <dbReference type="SAM" id="Phobius"/>
    </source>
</evidence>
<evidence type="ECO:0000256" key="5">
    <source>
        <dbReference type="ARBA" id="ARBA00022679"/>
    </source>
</evidence>
<comment type="subcellular location">
    <subcellularLocation>
        <location evidence="2">Membrane</location>
    </subcellularLocation>
</comment>
<comment type="catalytic activity">
    <reaction evidence="1">
        <text>ATP + protein L-histidine = ADP + protein N-phospho-L-histidine.</text>
        <dbReference type="EC" id="2.7.13.3"/>
    </reaction>
</comment>
<feature type="transmembrane region" description="Helical" evidence="13">
    <location>
        <begin position="23"/>
        <end position="48"/>
    </location>
</feature>
<dbReference type="Gene3D" id="1.10.287.130">
    <property type="match status" value="1"/>
</dbReference>
<dbReference type="GO" id="GO:0005886">
    <property type="term" value="C:plasma membrane"/>
    <property type="evidence" value="ECO:0007669"/>
    <property type="project" value="TreeGrafter"/>
</dbReference>
<dbReference type="Pfam" id="PF02518">
    <property type="entry name" value="HATPase_c"/>
    <property type="match status" value="1"/>
</dbReference>
<feature type="modified residue" description="4-aspartylphosphate" evidence="12">
    <location>
        <position position="596"/>
    </location>
</feature>
<dbReference type="Pfam" id="PF17152">
    <property type="entry name" value="CHASE8"/>
    <property type="match status" value="1"/>
</dbReference>
<evidence type="ECO:0000259" key="16">
    <source>
        <dbReference type="PROSITE" id="PS50885"/>
    </source>
</evidence>
<dbReference type="SUPFAM" id="SSF52172">
    <property type="entry name" value="CheY-like"/>
    <property type="match status" value="2"/>
</dbReference>
<dbReference type="FunFam" id="1.10.287.130:FF:000038">
    <property type="entry name" value="Sensory transduction histidine kinase"/>
    <property type="match status" value="1"/>
</dbReference>
<evidence type="ECO:0000256" key="11">
    <source>
        <dbReference type="ARBA" id="ARBA00023306"/>
    </source>
</evidence>
<evidence type="ECO:0000256" key="2">
    <source>
        <dbReference type="ARBA" id="ARBA00004370"/>
    </source>
</evidence>
<dbReference type="STRING" id="349521.HCH_04267"/>
<keyword evidence="10 13" id="KW-0472">Membrane</keyword>
<dbReference type="Gene3D" id="6.10.340.10">
    <property type="match status" value="1"/>
</dbReference>
<keyword evidence="4 12" id="KW-0597">Phosphoprotein</keyword>
<keyword evidence="7 17" id="KW-0418">Kinase</keyword>
<dbReference type="PROSITE" id="PS50109">
    <property type="entry name" value="HIS_KIN"/>
    <property type="match status" value="1"/>
</dbReference>
<dbReference type="PROSITE" id="PS50110">
    <property type="entry name" value="RESPONSE_REGULATORY"/>
    <property type="match status" value="2"/>
</dbReference>
<dbReference type="GO" id="GO:0000155">
    <property type="term" value="F:phosphorelay sensor kinase activity"/>
    <property type="evidence" value="ECO:0007669"/>
    <property type="project" value="InterPro"/>
</dbReference>
<dbReference type="PROSITE" id="PS50885">
    <property type="entry name" value="HAMP"/>
    <property type="match status" value="1"/>
</dbReference>
<evidence type="ECO:0000256" key="9">
    <source>
        <dbReference type="ARBA" id="ARBA00023012"/>
    </source>
</evidence>
<dbReference type="PANTHER" id="PTHR43047">
    <property type="entry name" value="TWO-COMPONENT HISTIDINE PROTEIN KINASE"/>
    <property type="match status" value="1"/>
</dbReference>
<evidence type="ECO:0000256" key="12">
    <source>
        <dbReference type="PROSITE-ProRule" id="PRU00169"/>
    </source>
</evidence>
<dbReference type="KEGG" id="hch:HCH_04267"/>
<dbReference type="eggNOG" id="COG0745">
    <property type="taxonomic scope" value="Bacteria"/>
</dbReference>
<protein>
    <recommendedName>
        <fullName evidence="3">histidine kinase</fullName>
        <ecNumber evidence="3">2.7.13.3</ecNumber>
    </recommendedName>
</protein>
<dbReference type="Pfam" id="PF00512">
    <property type="entry name" value="HisKA"/>
    <property type="match status" value="1"/>
</dbReference>
<dbReference type="PANTHER" id="PTHR43047:SF72">
    <property type="entry name" value="OSMOSENSING HISTIDINE PROTEIN KINASE SLN1"/>
    <property type="match status" value="1"/>
</dbReference>
<evidence type="ECO:0000256" key="3">
    <source>
        <dbReference type="ARBA" id="ARBA00012438"/>
    </source>
</evidence>
<feature type="domain" description="Histidine kinase" evidence="14">
    <location>
        <begin position="285"/>
        <end position="509"/>
    </location>
</feature>
<dbReference type="InterPro" id="IPR005467">
    <property type="entry name" value="His_kinase_dom"/>
</dbReference>
<dbReference type="InterPro" id="IPR003660">
    <property type="entry name" value="HAMP_dom"/>
</dbReference>
<evidence type="ECO:0000259" key="14">
    <source>
        <dbReference type="PROSITE" id="PS50109"/>
    </source>
</evidence>
<dbReference type="HOGENOM" id="CLU_000445_104_15_6"/>
<keyword evidence="8" id="KW-0067">ATP-binding</keyword>
<dbReference type="CDD" id="cd00082">
    <property type="entry name" value="HisKA"/>
    <property type="match status" value="1"/>
</dbReference>
<dbReference type="InterPro" id="IPR004358">
    <property type="entry name" value="Sig_transdc_His_kin-like_C"/>
</dbReference>
<dbReference type="SMART" id="SM00448">
    <property type="entry name" value="REC"/>
    <property type="match status" value="2"/>
</dbReference>
<keyword evidence="9" id="KW-0902">Two-component regulatory system</keyword>
<feature type="transmembrane region" description="Helical" evidence="13">
    <location>
        <begin position="166"/>
        <end position="188"/>
    </location>
</feature>
<dbReference type="GO" id="GO:0005524">
    <property type="term" value="F:ATP binding"/>
    <property type="evidence" value="ECO:0007669"/>
    <property type="project" value="UniProtKB-KW"/>
</dbReference>
<dbReference type="AlphaFoldDB" id="Q2SEF0"/>
<dbReference type="InterPro" id="IPR036097">
    <property type="entry name" value="HisK_dim/P_sf"/>
</dbReference>
<dbReference type="eggNOG" id="COG3850">
    <property type="taxonomic scope" value="Bacteria"/>
</dbReference>
<dbReference type="InterPro" id="IPR011006">
    <property type="entry name" value="CheY-like_superfamily"/>
</dbReference>
<dbReference type="InterPro" id="IPR036890">
    <property type="entry name" value="HATPase_C_sf"/>
</dbReference>
<dbReference type="InterPro" id="IPR033417">
    <property type="entry name" value="CHASE8"/>
</dbReference>
<keyword evidence="18" id="KW-1185">Reference proteome</keyword>
<dbReference type="eggNOG" id="COG0784">
    <property type="taxonomic scope" value="Bacteria"/>
</dbReference>
<dbReference type="SUPFAM" id="SSF158472">
    <property type="entry name" value="HAMP domain-like"/>
    <property type="match status" value="1"/>
</dbReference>
<dbReference type="CDD" id="cd06225">
    <property type="entry name" value="HAMP"/>
    <property type="match status" value="1"/>
</dbReference>
<dbReference type="SUPFAM" id="SSF47384">
    <property type="entry name" value="Homodimeric domain of signal transducing histidine kinase"/>
    <property type="match status" value="1"/>
</dbReference>
<dbReference type="CDD" id="cd16922">
    <property type="entry name" value="HATPase_EvgS-ArcB-TorS-like"/>
    <property type="match status" value="1"/>
</dbReference>
<evidence type="ECO:0000256" key="10">
    <source>
        <dbReference type="ARBA" id="ARBA00023136"/>
    </source>
</evidence>
<dbReference type="FunFam" id="3.30.565.10:FF:000010">
    <property type="entry name" value="Sensor histidine kinase RcsC"/>
    <property type="match status" value="1"/>
</dbReference>
<feature type="domain" description="HAMP" evidence="16">
    <location>
        <begin position="190"/>
        <end position="243"/>
    </location>
</feature>
<evidence type="ECO:0000256" key="7">
    <source>
        <dbReference type="ARBA" id="ARBA00022777"/>
    </source>
</evidence>
<feature type="modified residue" description="4-aspartylphosphate" evidence="12">
    <location>
        <position position="717"/>
    </location>
</feature>
<dbReference type="PRINTS" id="PR00344">
    <property type="entry name" value="BCTRLSENSOR"/>
</dbReference>
<feature type="domain" description="Response regulatory" evidence="15">
    <location>
        <begin position="547"/>
        <end position="660"/>
    </location>
</feature>
<reference evidence="17 18" key="1">
    <citation type="journal article" date="2005" name="Nucleic Acids Res.">
        <title>Genomic blueprint of Hahella chejuensis, a marine microbe producing an algicidal agent.</title>
        <authorList>
            <person name="Jeong H."/>
            <person name="Yim J.H."/>
            <person name="Lee C."/>
            <person name="Choi S.-H."/>
            <person name="Park Y.K."/>
            <person name="Yoon S.H."/>
            <person name="Hur C.-G."/>
            <person name="Kang H.-Y."/>
            <person name="Kim D."/>
            <person name="Lee H.H."/>
            <person name="Park K.H."/>
            <person name="Park S.-H."/>
            <person name="Park H.-S."/>
            <person name="Lee H.K."/>
            <person name="Oh T.K."/>
            <person name="Kim J.F."/>
        </authorList>
    </citation>
    <scope>NUCLEOTIDE SEQUENCE [LARGE SCALE GENOMIC DNA]</scope>
    <source>
        <strain evidence="17 18">KCTC 2396</strain>
    </source>
</reference>
<dbReference type="GO" id="GO:0009927">
    <property type="term" value="F:histidine phosphotransfer kinase activity"/>
    <property type="evidence" value="ECO:0007669"/>
    <property type="project" value="TreeGrafter"/>
</dbReference>
<gene>
    <name evidence="17" type="ordered locus">HCH_04267</name>
</gene>
<dbReference type="RefSeq" id="WP_011398041.1">
    <property type="nucleotide sequence ID" value="NC_007645.1"/>
</dbReference>
<keyword evidence="13" id="KW-0812">Transmembrane</keyword>
<keyword evidence="5" id="KW-0808">Transferase</keyword>
<sequence length="792" mass="87920">MQESQTTELGWWRRVSIRAKMQIGVLGFALLLLLICAITLTVMANLYFHQKMRQDLQMLSKVLAENSGAALTFNDATSAGKVLSALKENASVEAAALYQERAAEAFAEYPQSGAAAGLAAMAGQDGVWLRQDFYITSTPVKVNEETVGFLVLKSNLQEWDKFKQKLLSLFLVLIVGMLALTLLVSYWLKSHITQPLASLSEWAMQVSKHKDFNARASKRNEDEIGHLVDSLNVMLSELARQETIVSLNRELEWEIQERKVVEKDLIATRNRAEEANKAKSRFLANMSHELRTPLNAIIGYSEMLQEVVAEDDYEREEILDDIGKVRSAGKHLLSLINDILDISKIEAGKMQISIEAFSMEDLVDEVAGALRLLADERRNKLVVRGAGDVGVVHSDLVKVRQILFNLLSNAVKFTEDGVVELICERESVAGEDWMLCKVRDTGIGISDRAIKELFRPFSQADPSTTRRYGGTGLGLAISRSYATMLGGEITVSSKEGEGSEFCIRLPTTAEINGPEERIEGVETVASKPPLVASDTPLPAPTAMSGARVLLIDDDPTVHDILKHQLNKHGFVVRSALSGGEGLKLAQQEDFDVIVLDIFMPGQDGWQVLQMLKSDATTAHMPVVMHTIESNAEKGFALGASDFLVKPINGARLLSILQRYQKKETGMKVLYVDDDVHSLELVRAYMHGTGWNLIMAEDGREGLEKLSQNLDVSMILLDLIMPEMNGFEFLEEIRRNEKTADTPVIVISARDLNQAERSLLQQHTQAVLRKGMYDKSALLSRIKEVLEERTPVS</sequence>
<dbReference type="CDD" id="cd00156">
    <property type="entry name" value="REC"/>
    <property type="match status" value="1"/>
</dbReference>
<evidence type="ECO:0000259" key="15">
    <source>
        <dbReference type="PROSITE" id="PS50110"/>
    </source>
</evidence>
<feature type="domain" description="Response regulatory" evidence="15">
    <location>
        <begin position="667"/>
        <end position="784"/>
    </location>
</feature>
<proteinExistence type="predicted"/>
<dbReference type="Pfam" id="PF00672">
    <property type="entry name" value="HAMP"/>
    <property type="match status" value="1"/>
</dbReference>
<keyword evidence="13" id="KW-1133">Transmembrane helix</keyword>
<dbReference type="Gene3D" id="3.40.50.2300">
    <property type="match status" value="2"/>
</dbReference>
<dbReference type="EMBL" id="CP000155">
    <property type="protein sequence ID" value="ABC30974.1"/>
    <property type="molecule type" value="Genomic_DNA"/>
</dbReference>
<evidence type="ECO:0000256" key="4">
    <source>
        <dbReference type="ARBA" id="ARBA00022553"/>
    </source>
</evidence>
<dbReference type="Proteomes" id="UP000000238">
    <property type="component" value="Chromosome"/>
</dbReference>
<dbReference type="OrthoDB" id="8573350at2"/>
<evidence type="ECO:0000313" key="17">
    <source>
        <dbReference type="EMBL" id="ABC30974.1"/>
    </source>
</evidence>
<dbReference type="EC" id="2.7.13.3" evidence="3"/>
<evidence type="ECO:0000256" key="1">
    <source>
        <dbReference type="ARBA" id="ARBA00000085"/>
    </source>
</evidence>
<name>Q2SEF0_HAHCH</name>
<accession>Q2SEF0</accession>
<dbReference type="Gene3D" id="3.30.565.10">
    <property type="entry name" value="Histidine kinase-like ATPase, C-terminal domain"/>
    <property type="match status" value="1"/>
</dbReference>
<dbReference type="Pfam" id="PF00072">
    <property type="entry name" value="Response_reg"/>
    <property type="match status" value="2"/>
</dbReference>
<dbReference type="InterPro" id="IPR003661">
    <property type="entry name" value="HisK_dim/P_dom"/>
</dbReference>
<dbReference type="InterPro" id="IPR001789">
    <property type="entry name" value="Sig_transdc_resp-reg_receiver"/>
</dbReference>
<dbReference type="SMART" id="SM00304">
    <property type="entry name" value="HAMP"/>
    <property type="match status" value="1"/>
</dbReference>
<evidence type="ECO:0000256" key="8">
    <source>
        <dbReference type="ARBA" id="ARBA00022840"/>
    </source>
</evidence>
<dbReference type="SUPFAM" id="SSF55874">
    <property type="entry name" value="ATPase domain of HSP90 chaperone/DNA topoisomerase II/histidine kinase"/>
    <property type="match status" value="1"/>
</dbReference>
<evidence type="ECO:0000256" key="6">
    <source>
        <dbReference type="ARBA" id="ARBA00022741"/>
    </source>
</evidence>
<dbReference type="eggNOG" id="COG2205">
    <property type="taxonomic scope" value="Bacteria"/>
</dbReference>
<keyword evidence="6" id="KW-0547">Nucleotide-binding</keyword>
<dbReference type="InterPro" id="IPR003594">
    <property type="entry name" value="HATPase_dom"/>
</dbReference>